<feature type="domain" description="Solute-binding protein family 5" evidence="11">
    <location>
        <begin position="97"/>
        <end position="453"/>
    </location>
</feature>
<feature type="compositionally biased region" description="Basic and acidic residues" evidence="9">
    <location>
        <begin position="38"/>
        <end position="52"/>
    </location>
</feature>
<dbReference type="RefSeq" id="WP_079489971.1">
    <property type="nucleotide sequence ID" value="NZ_FUZT01000002.1"/>
</dbReference>
<evidence type="ECO:0000256" key="10">
    <source>
        <dbReference type="SAM" id="SignalP"/>
    </source>
</evidence>
<evidence type="ECO:0000259" key="11">
    <source>
        <dbReference type="Pfam" id="PF00496"/>
    </source>
</evidence>
<dbReference type="OrthoDB" id="9772924at2"/>
<dbReference type="PANTHER" id="PTHR30290">
    <property type="entry name" value="PERIPLASMIC BINDING COMPONENT OF ABC TRANSPORTER"/>
    <property type="match status" value="1"/>
</dbReference>
<dbReference type="Gene3D" id="3.40.190.10">
    <property type="entry name" value="Periplasmic binding protein-like II"/>
    <property type="match status" value="1"/>
</dbReference>
<comment type="function">
    <text evidence="1">Part of the ABC transporter complex GsiABCD involved in glutathione import. Binds glutathione.</text>
</comment>
<dbReference type="InterPro" id="IPR039424">
    <property type="entry name" value="SBP_5"/>
</dbReference>
<dbReference type="Gene3D" id="3.90.76.10">
    <property type="entry name" value="Dipeptide-binding Protein, Domain 1"/>
    <property type="match status" value="1"/>
</dbReference>
<evidence type="ECO:0000256" key="6">
    <source>
        <dbReference type="ARBA" id="ARBA00022448"/>
    </source>
</evidence>
<gene>
    <name evidence="12" type="ORF">SAMN02194393_01135</name>
</gene>
<name>A0A1T5JEE5_9FIRM</name>
<evidence type="ECO:0000256" key="8">
    <source>
        <dbReference type="ARBA" id="ARBA00022764"/>
    </source>
</evidence>
<dbReference type="InterPro" id="IPR023765">
    <property type="entry name" value="SBP_5_CS"/>
</dbReference>
<dbReference type="EMBL" id="FUZT01000002">
    <property type="protein sequence ID" value="SKC49811.1"/>
    <property type="molecule type" value="Genomic_DNA"/>
</dbReference>
<keyword evidence="8" id="KW-0574">Periplasm</keyword>
<evidence type="ECO:0000256" key="4">
    <source>
        <dbReference type="ARBA" id="ARBA00005695"/>
    </source>
</evidence>
<evidence type="ECO:0000256" key="9">
    <source>
        <dbReference type="SAM" id="MobiDB-lite"/>
    </source>
</evidence>
<evidence type="ECO:0000256" key="7">
    <source>
        <dbReference type="ARBA" id="ARBA00022729"/>
    </source>
</evidence>
<evidence type="ECO:0000256" key="2">
    <source>
        <dbReference type="ARBA" id="ARBA00004193"/>
    </source>
</evidence>
<comment type="subcellular location">
    <subcellularLocation>
        <location evidence="2">Cell membrane</location>
        <topology evidence="2">Lipid-anchor</topology>
    </subcellularLocation>
    <subcellularLocation>
        <location evidence="3">Periplasm</location>
    </subcellularLocation>
</comment>
<evidence type="ECO:0000313" key="13">
    <source>
        <dbReference type="Proteomes" id="UP000190285"/>
    </source>
</evidence>
<dbReference type="Gene3D" id="3.10.105.10">
    <property type="entry name" value="Dipeptide-binding Protein, Domain 3"/>
    <property type="match status" value="1"/>
</dbReference>
<dbReference type="SUPFAM" id="SSF53850">
    <property type="entry name" value="Periplasmic binding protein-like II"/>
    <property type="match status" value="1"/>
</dbReference>
<sequence length="539" mass="60788">MFKKFFVLFLVMALVVSSLAGCGSKDDNEAPDQGQEETTEKPEENNESAAKDNKDIVVAVQDTFISMDPHDTNDTLSYSAQKAMMQGLVGFDKEMNVIPVLAESYEANDEATEFTFKLREGIKFHDGTDFNAEAVKVNVDRLANPENRLKRHSLFAIVDHTEVVDEYTVKVVLKEPFGAMINNFAHPAAMMHSPKALEEFGKEVSRNPVGTGPFVFEEWVSGSHVKMVKNENYWKPDYPKVDSVTFKPVKENGSRIAMLQTKESDFIYPVPTEQVKAIDGKDGVVVEAEPSIIVRYLAMNTNKEPFNDVRVRQAVNYAINKEAFKKVVCGGYLEKMDSIIAPNTQFYSKQEKSYDFNLEKAKELMKEAGYENGFETEIWSNNSSNVIKATEFLQQQLAQIGIKANLVPMESGTRLERIWSVENPDDAELQMYYAGWSPSTGDADWGIRPLFAGESFPPNSYNTAYYNNEEADKWIKKGIATADNEERREAYEKVQEIIWNDAPWAFLGVSMTMGGRQEYLEGVYLLPDGSLSVEEAEIK</sequence>
<dbReference type="STRING" id="36842.SAMN02194393_01135"/>
<dbReference type="GO" id="GO:1904680">
    <property type="term" value="F:peptide transmembrane transporter activity"/>
    <property type="evidence" value="ECO:0007669"/>
    <property type="project" value="TreeGrafter"/>
</dbReference>
<dbReference type="InterPro" id="IPR030678">
    <property type="entry name" value="Peptide/Ni-bd"/>
</dbReference>
<dbReference type="GO" id="GO:0042938">
    <property type="term" value="P:dipeptide transport"/>
    <property type="evidence" value="ECO:0007669"/>
    <property type="project" value="TreeGrafter"/>
</dbReference>
<keyword evidence="13" id="KW-1185">Reference proteome</keyword>
<dbReference type="Pfam" id="PF00496">
    <property type="entry name" value="SBP_bac_5"/>
    <property type="match status" value="1"/>
</dbReference>
<dbReference type="GO" id="GO:0030288">
    <property type="term" value="C:outer membrane-bounded periplasmic space"/>
    <property type="evidence" value="ECO:0007669"/>
    <property type="project" value="TreeGrafter"/>
</dbReference>
<dbReference type="PROSITE" id="PS01040">
    <property type="entry name" value="SBP_BACTERIAL_5"/>
    <property type="match status" value="1"/>
</dbReference>
<protein>
    <recommendedName>
        <fullName evidence="5">Glutathione-binding protein GsiB</fullName>
    </recommendedName>
</protein>
<proteinExistence type="inferred from homology"/>
<organism evidence="12 13">
    <name type="scientific">Maledivibacter halophilus</name>
    <dbReference type="NCBI Taxonomy" id="36842"/>
    <lineage>
        <taxon>Bacteria</taxon>
        <taxon>Bacillati</taxon>
        <taxon>Bacillota</taxon>
        <taxon>Clostridia</taxon>
        <taxon>Peptostreptococcales</taxon>
        <taxon>Caminicellaceae</taxon>
        <taxon>Maledivibacter</taxon>
    </lineage>
</organism>
<comment type="similarity">
    <text evidence="4">Belongs to the bacterial solute-binding protein 5 family.</text>
</comment>
<dbReference type="PANTHER" id="PTHR30290:SF32">
    <property type="entry name" value="GLUTATHIONE-BINDING PROTEIN GSIB"/>
    <property type="match status" value="1"/>
</dbReference>
<feature type="signal peptide" evidence="10">
    <location>
        <begin position="1"/>
        <end position="20"/>
    </location>
</feature>
<feature type="region of interest" description="Disordered" evidence="9">
    <location>
        <begin position="23"/>
        <end position="52"/>
    </location>
</feature>
<dbReference type="GO" id="GO:0043190">
    <property type="term" value="C:ATP-binding cassette (ABC) transporter complex"/>
    <property type="evidence" value="ECO:0007669"/>
    <property type="project" value="InterPro"/>
</dbReference>
<evidence type="ECO:0000256" key="5">
    <source>
        <dbReference type="ARBA" id="ARBA00017393"/>
    </source>
</evidence>
<dbReference type="InterPro" id="IPR000914">
    <property type="entry name" value="SBP_5_dom"/>
</dbReference>
<dbReference type="PIRSF" id="PIRSF002741">
    <property type="entry name" value="MppA"/>
    <property type="match status" value="1"/>
</dbReference>
<keyword evidence="7 10" id="KW-0732">Signal</keyword>
<evidence type="ECO:0000256" key="1">
    <source>
        <dbReference type="ARBA" id="ARBA00003489"/>
    </source>
</evidence>
<reference evidence="12 13" key="1">
    <citation type="submission" date="2017-02" db="EMBL/GenBank/DDBJ databases">
        <authorList>
            <person name="Peterson S.W."/>
        </authorList>
    </citation>
    <scope>NUCLEOTIDE SEQUENCE [LARGE SCALE GENOMIC DNA]</scope>
    <source>
        <strain evidence="12 13">M1</strain>
    </source>
</reference>
<dbReference type="Proteomes" id="UP000190285">
    <property type="component" value="Unassembled WGS sequence"/>
</dbReference>
<keyword evidence="6" id="KW-0813">Transport</keyword>
<feature type="chain" id="PRO_5038621593" description="Glutathione-binding protein GsiB" evidence="10">
    <location>
        <begin position="21"/>
        <end position="539"/>
    </location>
</feature>
<accession>A0A1T5JEE5</accession>
<dbReference type="CDD" id="cd08499">
    <property type="entry name" value="PBP2_Ylib_like"/>
    <property type="match status" value="1"/>
</dbReference>
<dbReference type="PROSITE" id="PS51257">
    <property type="entry name" value="PROKAR_LIPOPROTEIN"/>
    <property type="match status" value="1"/>
</dbReference>
<dbReference type="AlphaFoldDB" id="A0A1T5JEE5"/>
<evidence type="ECO:0000313" key="12">
    <source>
        <dbReference type="EMBL" id="SKC49811.1"/>
    </source>
</evidence>
<evidence type="ECO:0000256" key="3">
    <source>
        <dbReference type="ARBA" id="ARBA00004418"/>
    </source>
</evidence>